<dbReference type="SMART" id="SM00448">
    <property type="entry name" value="REC"/>
    <property type="match status" value="2"/>
</dbReference>
<keyword evidence="6" id="KW-0808">Transferase</keyword>
<dbReference type="PANTHER" id="PTHR45339">
    <property type="entry name" value="HYBRID SIGNAL TRANSDUCTION HISTIDINE KINASE J"/>
    <property type="match status" value="1"/>
</dbReference>
<dbReference type="SUPFAM" id="SSF158472">
    <property type="entry name" value="HAMP domain-like"/>
    <property type="match status" value="1"/>
</dbReference>
<evidence type="ECO:0000256" key="3">
    <source>
        <dbReference type="ARBA" id="ARBA00012438"/>
    </source>
</evidence>
<dbReference type="SUPFAM" id="SSF55874">
    <property type="entry name" value="ATPase domain of HSP90 chaperone/DNA topoisomerase II/histidine kinase"/>
    <property type="match status" value="1"/>
</dbReference>
<dbReference type="CDD" id="cd17546">
    <property type="entry name" value="REC_hyHK_CKI1_RcsC-like"/>
    <property type="match status" value="2"/>
</dbReference>
<evidence type="ECO:0000259" key="22">
    <source>
        <dbReference type="PROSITE" id="PS50885"/>
    </source>
</evidence>
<evidence type="ECO:0000256" key="12">
    <source>
        <dbReference type="ARBA" id="ARBA00023012"/>
    </source>
</evidence>
<dbReference type="InterPro" id="IPR004358">
    <property type="entry name" value="Sig_transdc_His_kin-like_C"/>
</dbReference>
<dbReference type="InterPro" id="IPR008207">
    <property type="entry name" value="Sig_transdc_His_kin_Hpt_dom"/>
</dbReference>
<comment type="subcellular location">
    <subcellularLocation>
        <location evidence="2">Cell membrane</location>
        <topology evidence="2">Multi-pass membrane protein</topology>
    </subcellularLocation>
</comment>
<feature type="transmembrane region" description="Helical" evidence="17">
    <location>
        <begin position="258"/>
        <end position="281"/>
    </location>
</feature>
<dbReference type="CDD" id="cd06225">
    <property type="entry name" value="HAMP"/>
    <property type="match status" value="1"/>
</dbReference>
<dbReference type="InterPro" id="IPR003661">
    <property type="entry name" value="HisK_dim/P_dom"/>
</dbReference>
<keyword evidence="12" id="KW-0902">Two-component regulatory system</keyword>
<name>A0A1W1HC96_9BACT</name>
<dbReference type="PANTHER" id="PTHR45339:SF1">
    <property type="entry name" value="HYBRID SIGNAL TRANSDUCTION HISTIDINE KINASE J"/>
    <property type="match status" value="1"/>
</dbReference>
<keyword evidence="11 17" id="KW-1133">Transmembrane helix</keyword>
<keyword evidence="7 17" id="KW-0812">Transmembrane</keyword>
<evidence type="ECO:0000259" key="19">
    <source>
        <dbReference type="PROSITE" id="PS50110"/>
    </source>
</evidence>
<dbReference type="GO" id="GO:0005886">
    <property type="term" value="C:plasma membrane"/>
    <property type="evidence" value="ECO:0007669"/>
    <property type="project" value="UniProtKB-SubCell"/>
</dbReference>
<comment type="catalytic activity">
    <reaction evidence="1">
        <text>ATP + protein L-histidine = ADP + protein N-phospho-L-histidine.</text>
        <dbReference type="EC" id="2.7.13.3"/>
    </reaction>
</comment>
<dbReference type="InterPro" id="IPR000014">
    <property type="entry name" value="PAS"/>
</dbReference>
<dbReference type="Proteomes" id="UP000191931">
    <property type="component" value="Unassembled WGS sequence"/>
</dbReference>
<dbReference type="Pfam" id="PF00989">
    <property type="entry name" value="PAS"/>
    <property type="match status" value="1"/>
</dbReference>
<feature type="modified residue" description="4-aspartylphosphate" evidence="14">
    <location>
        <position position="966"/>
    </location>
</feature>
<feature type="domain" description="Histidine kinase" evidence="18">
    <location>
        <begin position="482"/>
        <end position="743"/>
    </location>
</feature>
<evidence type="ECO:0000259" key="21">
    <source>
        <dbReference type="PROSITE" id="PS50113"/>
    </source>
</evidence>
<feature type="domain" description="PAS" evidence="20">
    <location>
        <begin position="339"/>
        <end position="398"/>
    </location>
</feature>
<gene>
    <name evidence="23" type="ORF">MTBBW1_2100002</name>
</gene>
<dbReference type="Gene3D" id="1.20.120.160">
    <property type="entry name" value="HPT domain"/>
    <property type="match status" value="1"/>
</dbReference>
<proteinExistence type="predicted"/>
<dbReference type="CDD" id="cd16922">
    <property type="entry name" value="HATPase_EvgS-ArcB-TorS-like"/>
    <property type="match status" value="1"/>
</dbReference>
<dbReference type="InterPro" id="IPR011006">
    <property type="entry name" value="CheY-like_superfamily"/>
</dbReference>
<dbReference type="Pfam" id="PF01627">
    <property type="entry name" value="Hpt"/>
    <property type="match status" value="1"/>
</dbReference>
<keyword evidence="13 17" id="KW-0472">Membrane</keyword>
<dbReference type="PROSITE" id="PS50109">
    <property type="entry name" value="HIS_KIN"/>
    <property type="match status" value="1"/>
</dbReference>
<dbReference type="SMART" id="SM00387">
    <property type="entry name" value="HATPase_c"/>
    <property type="match status" value="1"/>
</dbReference>
<evidence type="ECO:0000256" key="6">
    <source>
        <dbReference type="ARBA" id="ARBA00022679"/>
    </source>
</evidence>
<dbReference type="GO" id="GO:0000155">
    <property type="term" value="F:phosphorelay sensor kinase activity"/>
    <property type="evidence" value="ECO:0007669"/>
    <property type="project" value="InterPro"/>
</dbReference>
<evidence type="ECO:0000256" key="9">
    <source>
        <dbReference type="ARBA" id="ARBA00022777"/>
    </source>
</evidence>
<dbReference type="SUPFAM" id="SSF47384">
    <property type="entry name" value="Homodimeric domain of signal transducing histidine kinase"/>
    <property type="match status" value="1"/>
</dbReference>
<dbReference type="PRINTS" id="PR00344">
    <property type="entry name" value="BCTRLSENSOR"/>
</dbReference>
<dbReference type="Gene3D" id="6.10.340.10">
    <property type="match status" value="1"/>
</dbReference>
<evidence type="ECO:0000256" key="16">
    <source>
        <dbReference type="SAM" id="MobiDB-lite"/>
    </source>
</evidence>
<evidence type="ECO:0000256" key="11">
    <source>
        <dbReference type="ARBA" id="ARBA00022989"/>
    </source>
</evidence>
<evidence type="ECO:0000313" key="24">
    <source>
        <dbReference type="Proteomes" id="UP000191931"/>
    </source>
</evidence>
<dbReference type="SMART" id="SM00388">
    <property type="entry name" value="HisKA"/>
    <property type="match status" value="1"/>
</dbReference>
<keyword evidence="8" id="KW-0547">Nucleotide-binding</keyword>
<keyword evidence="9 23" id="KW-0418">Kinase</keyword>
<dbReference type="Gene3D" id="3.40.50.2300">
    <property type="match status" value="2"/>
</dbReference>
<dbReference type="PROSITE" id="PS50112">
    <property type="entry name" value="PAS"/>
    <property type="match status" value="1"/>
</dbReference>
<evidence type="ECO:0000256" key="1">
    <source>
        <dbReference type="ARBA" id="ARBA00000085"/>
    </source>
</evidence>
<protein>
    <recommendedName>
        <fullName evidence="3">histidine kinase</fullName>
        <ecNumber evidence="3">2.7.13.3</ecNumber>
    </recommendedName>
</protein>
<keyword evidence="10" id="KW-0067">ATP-binding</keyword>
<dbReference type="SUPFAM" id="SSF52172">
    <property type="entry name" value="CheY-like"/>
    <property type="match status" value="2"/>
</dbReference>
<keyword evidence="15" id="KW-0175">Coiled coil</keyword>
<feature type="domain" description="Response regulatory" evidence="19">
    <location>
        <begin position="762"/>
        <end position="882"/>
    </location>
</feature>
<dbReference type="InterPro" id="IPR036890">
    <property type="entry name" value="HATPase_C_sf"/>
</dbReference>
<evidence type="ECO:0000256" key="2">
    <source>
        <dbReference type="ARBA" id="ARBA00004651"/>
    </source>
</evidence>
<feature type="region of interest" description="Disordered" evidence="16">
    <location>
        <begin position="1231"/>
        <end position="1281"/>
    </location>
</feature>
<dbReference type="GO" id="GO:0005524">
    <property type="term" value="F:ATP binding"/>
    <property type="evidence" value="ECO:0007669"/>
    <property type="project" value="UniProtKB-KW"/>
</dbReference>
<dbReference type="InterPro" id="IPR003594">
    <property type="entry name" value="HATPase_dom"/>
</dbReference>
<feature type="modified residue" description="4-aspartylphosphate" evidence="14">
    <location>
        <position position="813"/>
    </location>
</feature>
<evidence type="ECO:0000259" key="20">
    <source>
        <dbReference type="PROSITE" id="PS50112"/>
    </source>
</evidence>
<dbReference type="SMART" id="SM00091">
    <property type="entry name" value="PAS"/>
    <property type="match status" value="1"/>
</dbReference>
<evidence type="ECO:0000259" key="18">
    <source>
        <dbReference type="PROSITE" id="PS50109"/>
    </source>
</evidence>
<dbReference type="SMART" id="SM00304">
    <property type="entry name" value="HAMP"/>
    <property type="match status" value="1"/>
</dbReference>
<dbReference type="InterPro" id="IPR035965">
    <property type="entry name" value="PAS-like_dom_sf"/>
</dbReference>
<dbReference type="PROSITE" id="PS50110">
    <property type="entry name" value="RESPONSE_REGULATORY"/>
    <property type="match status" value="2"/>
</dbReference>
<feature type="domain" description="HAMP" evidence="22">
    <location>
        <begin position="282"/>
        <end position="334"/>
    </location>
</feature>
<dbReference type="Gene3D" id="3.30.450.20">
    <property type="entry name" value="PAS domain"/>
    <property type="match status" value="1"/>
</dbReference>
<evidence type="ECO:0000256" key="14">
    <source>
        <dbReference type="PROSITE-ProRule" id="PRU00169"/>
    </source>
</evidence>
<organism evidence="23 24">
    <name type="scientific">Desulfamplus magnetovallimortis</name>
    <dbReference type="NCBI Taxonomy" id="1246637"/>
    <lineage>
        <taxon>Bacteria</taxon>
        <taxon>Pseudomonadati</taxon>
        <taxon>Thermodesulfobacteriota</taxon>
        <taxon>Desulfobacteria</taxon>
        <taxon>Desulfobacterales</taxon>
        <taxon>Desulfobacteraceae</taxon>
        <taxon>Desulfamplus</taxon>
    </lineage>
</organism>
<dbReference type="InterPro" id="IPR005467">
    <property type="entry name" value="His_kinase_dom"/>
</dbReference>
<dbReference type="Gene3D" id="3.30.565.10">
    <property type="entry name" value="Histidine kinase-like ATPase, C-terminal domain"/>
    <property type="match status" value="1"/>
</dbReference>
<dbReference type="FunFam" id="1.10.287.130:FF:000002">
    <property type="entry name" value="Two-component osmosensing histidine kinase"/>
    <property type="match status" value="1"/>
</dbReference>
<feature type="domain" description="PAC" evidence="21">
    <location>
        <begin position="414"/>
        <end position="465"/>
    </location>
</feature>
<keyword evidence="5 14" id="KW-0597">Phosphoprotein</keyword>
<evidence type="ECO:0000256" key="7">
    <source>
        <dbReference type="ARBA" id="ARBA00022692"/>
    </source>
</evidence>
<evidence type="ECO:0000256" key="10">
    <source>
        <dbReference type="ARBA" id="ARBA00022840"/>
    </source>
</evidence>
<keyword evidence="4" id="KW-1003">Cell membrane</keyword>
<feature type="transmembrane region" description="Helical" evidence="17">
    <location>
        <begin position="17"/>
        <end position="38"/>
    </location>
</feature>
<evidence type="ECO:0000256" key="15">
    <source>
        <dbReference type="SAM" id="Coils"/>
    </source>
</evidence>
<evidence type="ECO:0000256" key="17">
    <source>
        <dbReference type="SAM" id="Phobius"/>
    </source>
</evidence>
<feature type="domain" description="Response regulatory" evidence="19">
    <location>
        <begin position="914"/>
        <end position="1033"/>
    </location>
</feature>
<evidence type="ECO:0000256" key="5">
    <source>
        <dbReference type="ARBA" id="ARBA00022553"/>
    </source>
</evidence>
<keyword evidence="24" id="KW-1185">Reference proteome</keyword>
<dbReference type="PROSITE" id="PS50885">
    <property type="entry name" value="HAMP"/>
    <property type="match status" value="1"/>
</dbReference>
<dbReference type="InterPro" id="IPR013767">
    <property type="entry name" value="PAS_fold"/>
</dbReference>
<evidence type="ECO:0000313" key="23">
    <source>
        <dbReference type="EMBL" id="SLM30063.1"/>
    </source>
</evidence>
<dbReference type="SUPFAM" id="SSF47226">
    <property type="entry name" value="Histidine-containing phosphotransfer domain, HPT domain"/>
    <property type="match status" value="1"/>
</dbReference>
<dbReference type="Pfam" id="PF00072">
    <property type="entry name" value="Response_reg"/>
    <property type="match status" value="2"/>
</dbReference>
<dbReference type="SUPFAM" id="SSF55785">
    <property type="entry name" value="PYP-like sensor domain (PAS domain)"/>
    <property type="match status" value="1"/>
</dbReference>
<dbReference type="NCBIfam" id="TIGR00229">
    <property type="entry name" value="sensory_box"/>
    <property type="match status" value="1"/>
</dbReference>
<dbReference type="EMBL" id="FWEV01000125">
    <property type="protein sequence ID" value="SLM30063.1"/>
    <property type="molecule type" value="Genomic_DNA"/>
</dbReference>
<evidence type="ECO:0000256" key="8">
    <source>
        <dbReference type="ARBA" id="ARBA00022741"/>
    </source>
</evidence>
<dbReference type="STRING" id="1246637.MTBBW1_2100002"/>
<dbReference type="InterPro" id="IPR036641">
    <property type="entry name" value="HPT_dom_sf"/>
</dbReference>
<evidence type="ECO:0000256" key="4">
    <source>
        <dbReference type="ARBA" id="ARBA00022475"/>
    </source>
</evidence>
<dbReference type="GO" id="GO:0006355">
    <property type="term" value="P:regulation of DNA-templated transcription"/>
    <property type="evidence" value="ECO:0007669"/>
    <property type="project" value="InterPro"/>
</dbReference>
<dbReference type="InterPro" id="IPR003660">
    <property type="entry name" value="HAMP_dom"/>
</dbReference>
<feature type="coiled-coil region" evidence="15">
    <location>
        <begin position="315"/>
        <end position="346"/>
    </location>
</feature>
<dbReference type="InterPro" id="IPR000700">
    <property type="entry name" value="PAS-assoc_C"/>
</dbReference>
<evidence type="ECO:0000256" key="13">
    <source>
        <dbReference type="ARBA" id="ARBA00023136"/>
    </source>
</evidence>
<accession>A0A1W1HC96</accession>
<dbReference type="Pfam" id="PF02518">
    <property type="entry name" value="HATPase_c"/>
    <property type="match status" value="1"/>
</dbReference>
<dbReference type="RefSeq" id="WP_186441641.1">
    <property type="nucleotide sequence ID" value="NZ_LT828557.1"/>
</dbReference>
<dbReference type="CDD" id="cd00082">
    <property type="entry name" value="HisKA"/>
    <property type="match status" value="1"/>
</dbReference>
<dbReference type="Pfam" id="PF00672">
    <property type="entry name" value="HAMP"/>
    <property type="match status" value="1"/>
</dbReference>
<dbReference type="Gene3D" id="1.10.287.130">
    <property type="match status" value="1"/>
</dbReference>
<dbReference type="EC" id="2.7.13.3" evidence="3"/>
<dbReference type="Pfam" id="PF00512">
    <property type="entry name" value="HisKA"/>
    <property type="match status" value="1"/>
</dbReference>
<sequence>MFKKIKSNLNDLPISRYLIFVFLAVSVIVSTLVTVIFYHEASKQVMYDIKRRLYDIVAIASIQVDGDLHQTLLDPSMQLSKEYGEIKHSIQKIRDKSSDIHFIYTMRSVNLMRSINLLNRELLQQDETQKERLQKERVQKEGVTKEAVQKDNVQKEVVNKEDEQDKRVKTDAIMFVVDAETDPEQIANLGDIYQDASPLLKQIFATMKAPVIENELYTDKWGTWLSGYAPFYDSSGKRAGVLGVDISAATVKQYQKKLLVKSIVTFLLILPFVVAAAIYLGNYMANPINMMKDGAARISDGDLDVRLEIPPGREISVLARTLNQMAENLQQEQMNLKKMALKYKNIFNNATEGIYQTTEKGELLTANRAMLKMLGYTSIEEMRRSINDHIANIYEKSEDRLKVIAHLKTSGSLEGYEVLMKKRDGSVFWAELNVHLCDYENGEKLLEGTMKDITRRIEQQAIEMEKEAALASSKAKSEFLANMSHEIRTPLNAVMGLTDLLRRTSLSEKQQQYLSKITVSSKTLLAVINDILDFSKIEAGRLELEHANFSVYDLMTNISEMFAFKADDKGLEFLLFIEEGTPAALIGDSVRLGQILINLVGNAIKFTEKGEIIIRVESLPVDKVNLHPANNNESKNGSENYQQGEFDDELNFDAKPCETIDHDNRVMLRFSVEDTGIGIPEESLGLLFDSFTQADGSTTRKYGGTGLGLAISRKLARLMGGDIEVRSQPGKGSCFSFTACLERQAEKHQLSLSPPRDLRGLEVLIVDDNKTARDILSSTIISFKMNAETASSGEEAIKKIESRNKPFDLVLMDWKMPVGMNGIDAARKIKTGLELEKLPIVCMISAHAREDLIQQTDRNFLDAFLHKPVNQSLLFDTIMELFGRHDSVVSRSSGESVSGLGFIDADRYMLKGKRVLLVEDNEINREVALEWLNSAGIITAFAVNGKEALMYLKRSVNQIPDIVLMDIQMPVMNGFDATKAIRESEGFSHIPVIAMTAHALKGDREKCLEAGMNDYITKPIDPEVLFAVLAKWAAPDTASLDYGTKPEKKVQKSEKIFEKSEKIAEKHDDSLTDEREKFSERYEKNKNSVTKERYKKHEEKQIPPFEINGLDVLQGLFRANNNHKLYKKLLRSFVRDFSKADDSVLPVLDTEALLALPDSHKDELFENARASVHSVKGVSANIGAVKLSAAAADLELAISSKEANDRTNEKFIIFKEELQLLLSGIEQHFSDKSDVTSGRPPVDSDNSDVTSGAPPVDSDKNDVTSGAPHADSGKSDVTAGAGYSDAKGKKLEINPSGVQNNQKFEIEKLLVELEHIDRILDDDLNAARSGIESMENELKGIVDDSLIEELIEFIDDFDIDEASETIGKIRTELKIRQGT</sequence>
<reference evidence="23 24" key="1">
    <citation type="submission" date="2017-03" db="EMBL/GenBank/DDBJ databases">
        <authorList>
            <person name="Afonso C.L."/>
            <person name="Miller P.J."/>
            <person name="Scott M.A."/>
            <person name="Spackman E."/>
            <person name="Goraichik I."/>
            <person name="Dimitrov K.M."/>
            <person name="Suarez D.L."/>
            <person name="Swayne D.E."/>
        </authorList>
    </citation>
    <scope>NUCLEOTIDE SEQUENCE [LARGE SCALE GENOMIC DNA]</scope>
    <source>
        <strain evidence="23">PRJEB14757</strain>
    </source>
</reference>
<dbReference type="CDD" id="cd00130">
    <property type="entry name" value="PAS"/>
    <property type="match status" value="1"/>
</dbReference>
<dbReference type="PROSITE" id="PS50113">
    <property type="entry name" value="PAC"/>
    <property type="match status" value="1"/>
</dbReference>
<dbReference type="InterPro" id="IPR001789">
    <property type="entry name" value="Sig_transdc_resp-reg_receiver"/>
</dbReference>
<dbReference type="InterPro" id="IPR036097">
    <property type="entry name" value="HisK_dim/P_sf"/>
</dbReference>